<feature type="repeat" description="TPR" evidence="1">
    <location>
        <begin position="133"/>
        <end position="166"/>
    </location>
</feature>
<dbReference type="InterPro" id="IPR019734">
    <property type="entry name" value="TPR_rpt"/>
</dbReference>
<dbReference type="Pfam" id="PF13432">
    <property type="entry name" value="TPR_16"/>
    <property type="match status" value="1"/>
</dbReference>
<dbReference type="Gene3D" id="1.25.40.10">
    <property type="entry name" value="Tetratricopeptide repeat domain"/>
    <property type="match status" value="3"/>
</dbReference>
<dbReference type="PANTHER" id="PTHR12558">
    <property type="entry name" value="CELL DIVISION CYCLE 16,23,27"/>
    <property type="match status" value="1"/>
</dbReference>
<dbReference type="InterPro" id="IPR011990">
    <property type="entry name" value="TPR-like_helical_dom_sf"/>
</dbReference>
<dbReference type="Pfam" id="PF14559">
    <property type="entry name" value="TPR_19"/>
    <property type="match status" value="1"/>
</dbReference>
<dbReference type="SMART" id="SM00028">
    <property type="entry name" value="TPR"/>
    <property type="match status" value="9"/>
</dbReference>
<feature type="repeat" description="TPR" evidence="1">
    <location>
        <begin position="201"/>
        <end position="234"/>
    </location>
</feature>
<dbReference type="Proteomes" id="UP001151079">
    <property type="component" value="Unassembled WGS sequence"/>
</dbReference>
<organism evidence="2 3">
    <name type="scientific">Flavobacterium shii</name>
    <dbReference type="NCBI Taxonomy" id="2987687"/>
    <lineage>
        <taxon>Bacteria</taxon>
        <taxon>Pseudomonadati</taxon>
        <taxon>Bacteroidota</taxon>
        <taxon>Flavobacteriia</taxon>
        <taxon>Flavobacteriales</taxon>
        <taxon>Flavobacteriaceae</taxon>
        <taxon>Flavobacterium</taxon>
    </lineage>
</organism>
<dbReference type="SUPFAM" id="SSF48452">
    <property type="entry name" value="TPR-like"/>
    <property type="match status" value="2"/>
</dbReference>
<accession>A0A9X3BYR1</accession>
<proteinExistence type="predicted"/>
<evidence type="ECO:0000313" key="3">
    <source>
        <dbReference type="Proteomes" id="UP001151079"/>
    </source>
</evidence>
<gene>
    <name evidence="2" type="ORF">OIU83_16155</name>
</gene>
<feature type="repeat" description="TPR" evidence="1">
    <location>
        <begin position="269"/>
        <end position="302"/>
    </location>
</feature>
<name>A0A9X3BYR1_9FLAO</name>
<dbReference type="PROSITE" id="PS50005">
    <property type="entry name" value="TPR"/>
    <property type="match status" value="4"/>
</dbReference>
<evidence type="ECO:0000313" key="2">
    <source>
        <dbReference type="EMBL" id="MCV9929200.1"/>
    </source>
</evidence>
<dbReference type="EMBL" id="JAOZEW010000017">
    <property type="protein sequence ID" value="MCV9929200.1"/>
    <property type="molecule type" value="Genomic_DNA"/>
</dbReference>
<dbReference type="Pfam" id="PF13174">
    <property type="entry name" value="TPR_6"/>
    <property type="match status" value="1"/>
</dbReference>
<dbReference type="RefSeq" id="WP_264207295.1">
    <property type="nucleotide sequence ID" value="NZ_JAOZEW010000017.1"/>
</dbReference>
<sequence>MQLSNEEEDYNLSLSKFESMLKTNKVLFFDSEEFEEIILHYLDIGKANLAKKALKLALDQHPKSTGLKLVQVEMLVYDDKLEIAEKLLNELYAIEPNNEEIYIQKANIYSKRDQHEKAVELLKIALEYTDDFADVYNLIGMEYLFMDNLEMAKDNFIKCLEEDLEDQSALYNVVYCFEFLDQNQEAITYLNQYINKNPYSEIAWHQLGRLHYGIKEYESAIRAFDYATLIDDEFLGAFMERAKAYERLKQYAEAIESYNRTIELDDATSYALLRIGKCYEKLGNKALALKYYNKTVHEDPLLDKGWIAITDFYVRQKNFQKALFFVNKALTIDNQNRLYWKRYATINKQMNFFEEAEFGYRKAVEFGDYALDTWLFWVDILQFLGEFESAIQTLLQASEYFPEENEVEYRLAGLYFMIQDNTKAKFHLSNGLRLNFDNYILIEDLFPVVWTKKTVQNYITKHKNNND</sequence>
<comment type="caution">
    <text evidence="2">The sequence shown here is derived from an EMBL/GenBank/DDBJ whole genome shotgun (WGS) entry which is preliminary data.</text>
</comment>
<feature type="repeat" description="TPR" evidence="1">
    <location>
        <begin position="235"/>
        <end position="268"/>
    </location>
</feature>
<protein>
    <submittedName>
        <fullName evidence="2">Tetratricopeptide repeat protein</fullName>
    </submittedName>
</protein>
<dbReference type="PANTHER" id="PTHR12558:SF13">
    <property type="entry name" value="CELL DIVISION CYCLE PROTEIN 27 HOMOLOG"/>
    <property type="match status" value="1"/>
</dbReference>
<dbReference type="AlphaFoldDB" id="A0A9X3BYR1"/>
<keyword evidence="3" id="KW-1185">Reference proteome</keyword>
<evidence type="ECO:0000256" key="1">
    <source>
        <dbReference type="PROSITE-ProRule" id="PRU00339"/>
    </source>
</evidence>
<keyword evidence="1" id="KW-0802">TPR repeat</keyword>
<reference evidence="2" key="1">
    <citation type="submission" date="2022-10" db="EMBL/GenBank/DDBJ databases">
        <title>Two novel species of Flavobacterium.</title>
        <authorList>
            <person name="Liu Q."/>
            <person name="Xin Y.-H."/>
        </authorList>
    </citation>
    <scope>NUCLEOTIDE SEQUENCE</scope>
    <source>
        <strain evidence="2">LS1R49</strain>
    </source>
</reference>